<dbReference type="GeneID" id="27337928"/>
<keyword evidence="2" id="KW-1185">Reference proteome</keyword>
<evidence type="ECO:0000313" key="1">
    <source>
        <dbReference type="EMBL" id="KIW11544.1"/>
    </source>
</evidence>
<name>A0A0D2BJU9_9EURO</name>
<accession>A0A0D2BJU9</accession>
<sequence>MANYSRIQILNIEVDREDVSDYRMLVDGKSFKYITIDPGVYNPDEMTFDKAIIPQMPPIPEGDWNRGHITKHPENGGPYFSQHTKVTLPTVSSIWHPRQIDWLELELAEWLRSNVRTAQFKEGARQTVMADEVLIKFARFPWEMQYYEDETRAYERIDGQAIGPQFLGHLTEEGRVIGLVIEYIEDSRHAGPDDVEVCQNALRKLHRLGILHGDVNRHNFLVREADGVKTITIVDFECVSDCTDDRLFEEEIDRLREMLHSTDKAGGYYIRSVGEEEALEELGTS</sequence>
<dbReference type="OrthoDB" id="4131686at2759"/>
<dbReference type="RefSeq" id="XP_016231760.1">
    <property type="nucleotide sequence ID" value="XM_016385158.1"/>
</dbReference>
<dbReference type="EMBL" id="KN847499">
    <property type="protein sequence ID" value="KIW11544.1"/>
    <property type="molecule type" value="Genomic_DNA"/>
</dbReference>
<organism evidence="1 2">
    <name type="scientific">Exophiala spinifera</name>
    <dbReference type="NCBI Taxonomy" id="91928"/>
    <lineage>
        <taxon>Eukaryota</taxon>
        <taxon>Fungi</taxon>
        <taxon>Dikarya</taxon>
        <taxon>Ascomycota</taxon>
        <taxon>Pezizomycotina</taxon>
        <taxon>Eurotiomycetes</taxon>
        <taxon>Chaetothyriomycetidae</taxon>
        <taxon>Chaetothyriales</taxon>
        <taxon>Herpotrichiellaceae</taxon>
        <taxon>Exophiala</taxon>
    </lineage>
</organism>
<dbReference type="HOGENOM" id="CLU_064787_2_0_1"/>
<dbReference type="AlphaFoldDB" id="A0A0D2BJU9"/>
<dbReference type="SUPFAM" id="SSF56112">
    <property type="entry name" value="Protein kinase-like (PK-like)"/>
    <property type="match status" value="1"/>
</dbReference>
<proteinExistence type="predicted"/>
<gene>
    <name evidence="1" type="ORF">PV08_10845</name>
</gene>
<protein>
    <recommendedName>
        <fullName evidence="3">Protein kinase domain-containing protein</fullName>
    </recommendedName>
</protein>
<evidence type="ECO:0008006" key="3">
    <source>
        <dbReference type="Google" id="ProtNLM"/>
    </source>
</evidence>
<dbReference type="Pfam" id="PF06293">
    <property type="entry name" value="Kdo"/>
    <property type="match status" value="1"/>
</dbReference>
<dbReference type="InterPro" id="IPR011009">
    <property type="entry name" value="Kinase-like_dom_sf"/>
</dbReference>
<dbReference type="STRING" id="91928.A0A0D2BJU9"/>
<dbReference type="VEuPathDB" id="FungiDB:PV08_10845"/>
<dbReference type="Proteomes" id="UP000053328">
    <property type="component" value="Unassembled WGS sequence"/>
</dbReference>
<reference evidence="1 2" key="1">
    <citation type="submission" date="2015-01" db="EMBL/GenBank/DDBJ databases">
        <title>The Genome Sequence of Exophiala spinifera CBS89968.</title>
        <authorList>
            <consortium name="The Broad Institute Genomics Platform"/>
            <person name="Cuomo C."/>
            <person name="de Hoog S."/>
            <person name="Gorbushina A."/>
            <person name="Stielow B."/>
            <person name="Teixiera M."/>
            <person name="Abouelleil A."/>
            <person name="Chapman S.B."/>
            <person name="Priest M."/>
            <person name="Young S.K."/>
            <person name="Wortman J."/>
            <person name="Nusbaum C."/>
            <person name="Birren B."/>
        </authorList>
    </citation>
    <scope>NUCLEOTIDE SEQUENCE [LARGE SCALE GENOMIC DNA]</scope>
    <source>
        <strain evidence="1 2">CBS 89968</strain>
    </source>
</reference>
<evidence type="ECO:0000313" key="2">
    <source>
        <dbReference type="Proteomes" id="UP000053328"/>
    </source>
</evidence>
<dbReference type="Gene3D" id="1.10.510.10">
    <property type="entry name" value="Transferase(Phosphotransferase) domain 1"/>
    <property type="match status" value="1"/>
</dbReference>